<dbReference type="PRINTS" id="PR01217">
    <property type="entry name" value="PRICHEXTENSN"/>
</dbReference>
<reference evidence="3" key="1">
    <citation type="submission" date="2021-11" db="EMBL/GenBank/DDBJ databases">
        <authorList>
            <consortium name="Genoscope - CEA"/>
            <person name="William W."/>
        </authorList>
    </citation>
    <scope>NUCLEOTIDE SEQUENCE</scope>
</reference>
<evidence type="ECO:0000259" key="2">
    <source>
        <dbReference type="PROSITE" id="PS51184"/>
    </source>
</evidence>
<dbReference type="InterPro" id="IPR041667">
    <property type="entry name" value="Cupin_8"/>
</dbReference>
<keyword evidence="4" id="KW-1185">Reference proteome</keyword>
<gene>
    <name evidence="3" type="ORF">PECAL_5P12800</name>
</gene>
<dbReference type="InterPro" id="IPR014002">
    <property type="entry name" value="Agenet_dom_plant"/>
</dbReference>
<dbReference type="CDD" id="cd04508">
    <property type="entry name" value="Tudor_SF"/>
    <property type="match status" value="1"/>
</dbReference>
<dbReference type="AlphaFoldDB" id="A0A8J2X1R8"/>
<feature type="region of interest" description="Disordered" evidence="1">
    <location>
        <begin position="520"/>
        <end position="588"/>
    </location>
</feature>
<dbReference type="SUPFAM" id="SSF51197">
    <property type="entry name" value="Clavaminate synthase-like"/>
    <property type="match status" value="1"/>
</dbReference>
<dbReference type="Pfam" id="PF13621">
    <property type="entry name" value="Cupin_8"/>
    <property type="match status" value="1"/>
</dbReference>
<sequence>MAAQTTAEALAADFAAAIARGEPCYAAGAAAGRFELSSFLEIAQTDDGCMCSATIPAEGGVYAGGAARRDVQLPLAAILAAAASREATHGDLYAMQVPLDGSGPLRRAMARAAAAAVPFWAVAAKAAATAAADGGGDASLQVWIGGRAPTTTTAHYDGLENFMVVTRGRKTVDLWPPGCPKLARSAPAWAYRAAAAPPRPAVSFTLEAGDCAYWPEGWWHRVRSDAWTIAVNVWWPGVRPQLVALPAPRAAFALRTLAHRVVELRLAAVVADAATYVVDDESTRAEALRRGALPPRLFRGPAVDALSVSSLADRYGADAWSRALEAVDGRGAHVLEAVQGAAVLDALFTGDDAARARFDAKREEFCAGELRRAVCDACGAERRAKKRAERAEEARVADLRERSERRARRVMPAAPTRRRRPRVGTRVSAFYWAWRCPIPATVVEVRDDVVVVEYYDGDRGEVSADLVRSLERAESYSRGERVSAFYGPDQCYYPAVVASSRLDDGRYKVDYVGENYSDVLPPQLLRAAPRPRPPPPPRRPSPAPPPPRRRPPRRTAPPAPPPPRRRPPRRTAAPAPPPPPRRTRRKRD</sequence>
<protein>
    <recommendedName>
        <fullName evidence="2">JmjC domain-containing protein</fullName>
    </recommendedName>
</protein>
<name>A0A8J2X1R8_9STRA</name>
<dbReference type="SMART" id="SM00743">
    <property type="entry name" value="Agenet"/>
    <property type="match status" value="1"/>
</dbReference>
<proteinExistence type="predicted"/>
<evidence type="ECO:0000313" key="4">
    <source>
        <dbReference type="Proteomes" id="UP000789595"/>
    </source>
</evidence>
<dbReference type="PANTHER" id="PTHR12461">
    <property type="entry name" value="HYPOXIA-INDUCIBLE FACTOR 1 ALPHA INHIBITOR-RELATED"/>
    <property type="match status" value="1"/>
</dbReference>
<dbReference type="EMBL" id="CAKKNE010000005">
    <property type="protein sequence ID" value="CAH0376674.1"/>
    <property type="molecule type" value="Genomic_DNA"/>
</dbReference>
<evidence type="ECO:0000313" key="3">
    <source>
        <dbReference type="EMBL" id="CAH0376674.1"/>
    </source>
</evidence>
<dbReference type="Proteomes" id="UP000789595">
    <property type="component" value="Unassembled WGS sequence"/>
</dbReference>
<evidence type="ECO:0000256" key="1">
    <source>
        <dbReference type="SAM" id="MobiDB-lite"/>
    </source>
</evidence>
<dbReference type="InterPro" id="IPR003347">
    <property type="entry name" value="JmjC_dom"/>
</dbReference>
<organism evidence="3 4">
    <name type="scientific">Pelagomonas calceolata</name>
    <dbReference type="NCBI Taxonomy" id="35677"/>
    <lineage>
        <taxon>Eukaryota</taxon>
        <taxon>Sar</taxon>
        <taxon>Stramenopiles</taxon>
        <taxon>Ochrophyta</taxon>
        <taxon>Pelagophyceae</taxon>
        <taxon>Pelagomonadales</taxon>
        <taxon>Pelagomonadaceae</taxon>
        <taxon>Pelagomonas</taxon>
    </lineage>
</organism>
<comment type="caution">
    <text evidence="3">The sequence shown here is derived from an EMBL/GenBank/DDBJ whole genome shotgun (WGS) entry which is preliminary data.</text>
</comment>
<dbReference type="OrthoDB" id="415358at2759"/>
<dbReference type="PANTHER" id="PTHR12461:SF105">
    <property type="entry name" value="HYPOXIA-INDUCIBLE FACTOR 1-ALPHA INHIBITOR"/>
    <property type="match status" value="1"/>
</dbReference>
<dbReference type="PROSITE" id="PS51184">
    <property type="entry name" value="JMJC"/>
    <property type="match status" value="1"/>
</dbReference>
<feature type="compositionally biased region" description="Pro residues" evidence="1">
    <location>
        <begin position="530"/>
        <end position="546"/>
    </location>
</feature>
<dbReference type="Gene3D" id="2.30.30.140">
    <property type="match status" value="1"/>
</dbReference>
<feature type="domain" description="JmjC" evidence="2">
    <location>
        <begin position="114"/>
        <end position="250"/>
    </location>
</feature>
<accession>A0A8J2X1R8</accession>
<dbReference type="Gene3D" id="2.60.120.650">
    <property type="entry name" value="Cupin"/>
    <property type="match status" value="1"/>
</dbReference>